<dbReference type="PANTHER" id="PTHR10357">
    <property type="entry name" value="ALPHA-AMYLASE FAMILY MEMBER"/>
    <property type="match status" value="1"/>
</dbReference>
<comment type="caution">
    <text evidence="4">The sequence shown here is derived from an EMBL/GenBank/DDBJ whole genome shotgun (WGS) entry which is preliminary data.</text>
</comment>
<name>A0A9D2AAQ3_9LACO</name>
<evidence type="ECO:0000256" key="1">
    <source>
        <dbReference type="ARBA" id="ARBA00022801"/>
    </source>
</evidence>
<gene>
    <name evidence="4" type="ORF">H9861_04095</name>
</gene>
<sequence length="583" mass="68585">MDFTGIYHRPESEYAFIVDSETMRIRLRTAKDDIERVEIVYGDPYAIRSLKSDWYLKKVPMKKGLSTDLYDYWTISVKEPKHRLAYGFYITDYEGHQALYNDQGIQLNYDENYLKNENNYFRMPFFQTIDMFKAPEWVKHTVWYQIFPERFANGNPNLNPEGTKPWDSTVHPGRQDFFGGDLQGVIDHLDHLVDLGVNGIYFNPIFKAPSNHKYDTEDYFEIDPHFGDKKLFKKLVEEAHKRGIKVMLDAVFNHIGDQSEQWQDVVKNGEQSKYADWFHIHDFPVHYTPTDNFEFADDANYETFDYTPHMPKLNTANPEVQDYLLSIATYWIKEFDIDAWRLDVANEIDHHFWRRFHDETTALKPDFYILGEIWHTSQPWLQGDQFTGVMNYAYTEAIKEHFIEHRISAKQMKNELNRQLMLYSDLADSMMFNVLDSHDTARIKTLAHDDVDLVKQIFAFTFIQPGTPSIYYGTEYGMTGENDPDDRKPMVWDSKLQDHDFYDFMQKLIKVRKSIADDLDVQDLKWENATEEGLIEISFGNLYAVFNTGENEIKVENAKQILIQNKFDGANLASKGFVISKQA</sequence>
<dbReference type="InterPro" id="IPR017853">
    <property type="entry name" value="GH"/>
</dbReference>
<dbReference type="CDD" id="cd02857">
    <property type="entry name" value="E_set_CDase_PDE_N"/>
    <property type="match status" value="1"/>
</dbReference>
<dbReference type="PANTHER" id="PTHR10357:SF210">
    <property type="entry name" value="MALTODEXTRIN GLUCOSIDASE"/>
    <property type="match status" value="1"/>
</dbReference>
<dbReference type="Proteomes" id="UP000823963">
    <property type="component" value="Unassembled WGS sequence"/>
</dbReference>
<dbReference type="EMBL" id="DXFP01000035">
    <property type="protein sequence ID" value="HIX01917.1"/>
    <property type="molecule type" value="Genomic_DNA"/>
</dbReference>
<dbReference type="Gene3D" id="2.60.40.10">
    <property type="entry name" value="Immunoglobulins"/>
    <property type="match status" value="1"/>
</dbReference>
<dbReference type="SUPFAM" id="SSF51445">
    <property type="entry name" value="(Trans)glycosidases"/>
    <property type="match status" value="1"/>
</dbReference>
<feature type="domain" description="Glycosyl hydrolase family 13 catalytic" evidence="3">
    <location>
        <begin position="145"/>
        <end position="512"/>
    </location>
</feature>
<protein>
    <submittedName>
        <fullName evidence="4">Glycoside hydrolase family 13 protein</fullName>
    </submittedName>
</protein>
<dbReference type="Pfam" id="PF02903">
    <property type="entry name" value="Alpha-amylase_N"/>
    <property type="match status" value="1"/>
</dbReference>
<dbReference type="GO" id="GO:0004553">
    <property type="term" value="F:hydrolase activity, hydrolyzing O-glycosyl compounds"/>
    <property type="evidence" value="ECO:0007669"/>
    <property type="project" value="InterPro"/>
</dbReference>
<dbReference type="AlphaFoldDB" id="A0A9D2AAQ3"/>
<evidence type="ECO:0000313" key="4">
    <source>
        <dbReference type="EMBL" id="HIX01917.1"/>
    </source>
</evidence>
<keyword evidence="2" id="KW-0326">Glycosidase</keyword>
<evidence type="ECO:0000256" key="2">
    <source>
        <dbReference type="ARBA" id="ARBA00023295"/>
    </source>
</evidence>
<dbReference type="Gene3D" id="3.20.20.80">
    <property type="entry name" value="Glycosidases"/>
    <property type="match status" value="1"/>
</dbReference>
<dbReference type="GO" id="GO:0005975">
    <property type="term" value="P:carbohydrate metabolic process"/>
    <property type="evidence" value="ECO:0007669"/>
    <property type="project" value="InterPro"/>
</dbReference>
<dbReference type="Gene3D" id="3.90.400.10">
    <property type="entry name" value="Oligo-1,6-glucosidase, Domain 2"/>
    <property type="match status" value="1"/>
</dbReference>
<dbReference type="CDD" id="cd11338">
    <property type="entry name" value="AmyAc_CMD"/>
    <property type="match status" value="1"/>
</dbReference>
<evidence type="ECO:0000259" key="3">
    <source>
        <dbReference type="SMART" id="SM00642"/>
    </source>
</evidence>
<organism evidence="4 5">
    <name type="scientific">Candidatus Ligilactobacillus excrementigallinarum</name>
    <dbReference type="NCBI Taxonomy" id="2838641"/>
    <lineage>
        <taxon>Bacteria</taxon>
        <taxon>Bacillati</taxon>
        <taxon>Bacillota</taxon>
        <taxon>Bacilli</taxon>
        <taxon>Lactobacillales</taxon>
        <taxon>Lactobacillaceae</taxon>
        <taxon>Ligilactobacillus</taxon>
    </lineage>
</organism>
<dbReference type="SMART" id="SM00642">
    <property type="entry name" value="Aamy"/>
    <property type="match status" value="1"/>
</dbReference>
<dbReference type="Pfam" id="PF00128">
    <property type="entry name" value="Alpha-amylase"/>
    <property type="match status" value="1"/>
</dbReference>
<proteinExistence type="predicted"/>
<dbReference type="InterPro" id="IPR045857">
    <property type="entry name" value="O16G_dom_2"/>
</dbReference>
<evidence type="ECO:0000313" key="5">
    <source>
        <dbReference type="Proteomes" id="UP000823963"/>
    </source>
</evidence>
<keyword evidence="1 4" id="KW-0378">Hydrolase</keyword>
<dbReference type="InterPro" id="IPR006047">
    <property type="entry name" value="GH13_cat_dom"/>
</dbReference>
<accession>A0A9D2AAQ3</accession>
<dbReference type="InterPro" id="IPR013783">
    <property type="entry name" value="Ig-like_fold"/>
</dbReference>
<dbReference type="InterPro" id="IPR004185">
    <property type="entry name" value="Glyco_hydro_13_lg-like_dom"/>
</dbReference>
<reference evidence="4" key="2">
    <citation type="submission" date="2021-04" db="EMBL/GenBank/DDBJ databases">
        <authorList>
            <person name="Gilroy R."/>
        </authorList>
    </citation>
    <scope>NUCLEOTIDE SEQUENCE</scope>
    <source>
        <strain evidence="4">6627</strain>
    </source>
</reference>
<reference evidence="4" key="1">
    <citation type="journal article" date="2021" name="PeerJ">
        <title>Extensive microbial diversity within the chicken gut microbiome revealed by metagenomics and culture.</title>
        <authorList>
            <person name="Gilroy R."/>
            <person name="Ravi A."/>
            <person name="Getino M."/>
            <person name="Pursley I."/>
            <person name="Horton D.L."/>
            <person name="Alikhan N.F."/>
            <person name="Baker D."/>
            <person name="Gharbi K."/>
            <person name="Hall N."/>
            <person name="Watson M."/>
            <person name="Adriaenssens E.M."/>
            <person name="Foster-Nyarko E."/>
            <person name="Jarju S."/>
            <person name="Secka A."/>
            <person name="Antonio M."/>
            <person name="Oren A."/>
            <person name="Chaudhuri R.R."/>
            <person name="La Ragione R."/>
            <person name="Hildebrand F."/>
            <person name="Pallen M.J."/>
        </authorList>
    </citation>
    <scope>NUCLEOTIDE SEQUENCE</scope>
    <source>
        <strain evidence="4">6627</strain>
    </source>
</reference>